<evidence type="ECO:0000256" key="1">
    <source>
        <dbReference type="SAM" id="Phobius"/>
    </source>
</evidence>
<dbReference type="Proteomes" id="UP000056090">
    <property type="component" value="Chromosome"/>
</dbReference>
<keyword evidence="1" id="KW-1133">Transmembrane helix</keyword>
<sequence>MFFISKLFAFFFGAFSCFALHTLLQVPVVLAAAIVGLAGSFWNFPASYEHHPQAAIYAGAFAGMCSGNYIESWWLLALICVLGASFYTVTRGLFTGFGGRLGAIAFVAVAGGLVVRDFL</sequence>
<keyword evidence="1" id="KW-0472">Membrane</keyword>
<dbReference type="PROSITE" id="PS51257">
    <property type="entry name" value="PROKAR_LIPOPROTEIN"/>
    <property type="match status" value="1"/>
</dbReference>
<gene>
    <name evidence="2" type="ORF">EP13_06360</name>
</gene>
<evidence type="ECO:0000313" key="2">
    <source>
        <dbReference type="EMBL" id="AIF98345.1"/>
    </source>
</evidence>
<accession>A0A075P0G2</accession>
<keyword evidence="3" id="KW-1185">Reference proteome</keyword>
<dbReference type="EMBL" id="CP008849">
    <property type="protein sequence ID" value="AIF98345.1"/>
    <property type="molecule type" value="Genomic_DNA"/>
</dbReference>
<feature type="transmembrane region" description="Helical" evidence="1">
    <location>
        <begin position="73"/>
        <end position="90"/>
    </location>
</feature>
<evidence type="ECO:0000313" key="3">
    <source>
        <dbReference type="Proteomes" id="UP000056090"/>
    </source>
</evidence>
<dbReference type="AlphaFoldDB" id="A0A075P0G2"/>
<dbReference type="eggNOG" id="ENOG5030IA2">
    <property type="taxonomic scope" value="Bacteria"/>
</dbReference>
<feature type="transmembrane region" description="Helical" evidence="1">
    <location>
        <begin position="97"/>
        <end position="115"/>
    </location>
</feature>
<reference evidence="2 3" key="1">
    <citation type="submission" date="2014-06" db="EMBL/GenBank/DDBJ databases">
        <title>Genomes of Alteromonas australica, a world apart.</title>
        <authorList>
            <person name="Gonzaga A."/>
            <person name="Lopez-Perez M."/>
            <person name="Rodriguez-Valera F."/>
        </authorList>
    </citation>
    <scope>NUCLEOTIDE SEQUENCE [LARGE SCALE GENOMIC DNA]</scope>
    <source>
        <strain evidence="2 3">H 17</strain>
    </source>
</reference>
<keyword evidence="1" id="KW-0812">Transmembrane</keyword>
<organism evidence="2 3">
    <name type="scientific">Alteromonas australica</name>
    <dbReference type="NCBI Taxonomy" id="589873"/>
    <lineage>
        <taxon>Bacteria</taxon>
        <taxon>Pseudomonadati</taxon>
        <taxon>Pseudomonadota</taxon>
        <taxon>Gammaproteobacteria</taxon>
        <taxon>Alteromonadales</taxon>
        <taxon>Alteromonadaceae</taxon>
        <taxon>Alteromonas/Salinimonas group</taxon>
        <taxon>Alteromonas</taxon>
    </lineage>
</organism>
<proteinExistence type="predicted"/>
<dbReference type="KEGG" id="aal:EP13_06360"/>
<name>A0A075P0G2_9ALTE</name>
<protein>
    <submittedName>
        <fullName evidence="2">Uncharacterized protein</fullName>
    </submittedName>
</protein>